<dbReference type="RefSeq" id="WP_138196315.1">
    <property type="nucleotide sequence ID" value="NZ_VCIW01000016.1"/>
</dbReference>
<keyword evidence="3" id="KW-0489">Methyltransferase</keyword>
<feature type="domain" description="Ribosomal RNA methyltransferase FtsJ" evidence="2">
    <location>
        <begin position="202"/>
        <end position="289"/>
    </location>
</feature>
<dbReference type="SUPFAM" id="SSF53335">
    <property type="entry name" value="S-adenosyl-L-methionine-dependent methyltransferases"/>
    <property type="match status" value="1"/>
</dbReference>
<evidence type="ECO:0000313" key="4">
    <source>
        <dbReference type="Proteomes" id="UP000309676"/>
    </source>
</evidence>
<evidence type="ECO:0000313" key="3">
    <source>
        <dbReference type="EMBL" id="TLS50165.1"/>
    </source>
</evidence>
<comment type="caution">
    <text evidence="3">The sequence shown here is derived from an EMBL/GenBank/DDBJ whole genome shotgun (WGS) entry which is preliminary data.</text>
</comment>
<evidence type="ECO:0000259" key="2">
    <source>
        <dbReference type="Pfam" id="PF01728"/>
    </source>
</evidence>
<dbReference type="InterPro" id="IPR029063">
    <property type="entry name" value="SAM-dependent_MTases_sf"/>
</dbReference>
<dbReference type="PANTHER" id="PTHR37524:SF2">
    <property type="entry name" value="RIBOSOMAL RNA METHYLTRANSFERASE FTSJ DOMAIN-CONTAINING PROTEIN"/>
    <property type="match status" value="1"/>
</dbReference>
<keyword evidence="3" id="KW-0808">Transferase</keyword>
<dbReference type="Proteomes" id="UP000309676">
    <property type="component" value="Unassembled WGS sequence"/>
</dbReference>
<dbReference type="AlphaFoldDB" id="A0A5R9GFH3"/>
<dbReference type="GO" id="GO:0032259">
    <property type="term" value="P:methylation"/>
    <property type="evidence" value="ECO:0007669"/>
    <property type="project" value="UniProtKB-KW"/>
</dbReference>
<dbReference type="OrthoDB" id="154490at2"/>
<protein>
    <submittedName>
        <fullName evidence="3">Methyltransferase domain-containing protein</fullName>
    </submittedName>
</protein>
<dbReference type="InterPro" id="IPR002877">
    <property type="entry name" value="RNA_MeTrfase_FtsJ_dom"/>
</dbReference>
<accession>A0A5R9GFH3</accession>
<sequence length="361" mass="40069">MDSSETNVTAATEPAPRTGSVWIGTSNRGFGKLAASELQRLFEKAKTQSLSPGDVYRFEVDAGREEALRRIKEKPPIFLRHMQPVHRTVPIEDAEATLAAIRAVVAELDAPLRGKKVAVQARKAEAPQTPKAELAPIDVKRAVDEALVATHGAIPVVQDMEYVISVYLARETAYVGWSKPEDNLSTWSGGAVHFRKEDGDISRAKFKLMEAEQSFGIDFGAFHSALDIGAAPGGWSSFLLEKGLRVTAIDPADMHPSLHREHGFTYLRKNAADVTFPEDSFDLLVCDMSWDPLRMAELVKRLLPAVSRDGLVLTTVKLMHGKAFATLREVERVMEPEAKLVATKQLFHNREELTCRWRRTT</sequence>
<dbReference type="Pfam" id="PF01728">
    <property type="entry name" value="FtsJ"/>
    <property type="match status" value="1"/>
</dbReference>
<name>A0A5R9GFH3_9BACL</name>
<dbReference type="GO" id="GO:0008168">
    <property type="term" value="F:methyltransferase activity"/>
    <property type="evidence" value="ECO:0007669"/>
    <property type="project" value="UniProtKB-KW"/>
</dbReference>
<gene>
    <name evidence="3" type="ORF">FE782_21055</name>
</gene>
<keyword evidence="4" id="KW-1185">Reference proteome</keyword>
<proteinExistence type="predicted"/>
<dbReference type="PANTHER" id="PTHR37524">
    <property type="entry name" value="RIBOSOMAL RNA LARGE SUBUNIT METHYLTRANSFERASE M"/>
    <property type="match status" value="1"/>
</dbReference>
<feature type="region of interest" description="Disordered" evidence="1">
    <location>
        <begin position="1"/>
        <end position="23"/>
    </location>
</feature>
<dbReference type="Gene3D" id="3.40.50.150">
    <property type="entry name" value="Vaccinia Virus protein VP39"/>
    <property type="match status" value="1"/>
</dbReference>
<feature type="compositionally biased region" description="Polar residues" evidence="1">
    <location>
        <begin position="1"/>
        <end position="10"/>
    </location>
</feature>
<organism evidence="3 4">
    <name type="scientific">Paenibacillus antri</name>
    <dbReference type="NCBI Taxonomy" id="2582848"/>
    <lineage>
        <taxon>Bacteria</taxon>
        <taxon>Bacillati</taxon>
        <taxon>Bacillota</taxon>
        <taxon>Bacilli</taxon>
        <taxon>Bacillales</taxon>
        <taxon>Paenibacillaceae</taxon>
        <taxon>Paenibacillus</taxon>
    </lineage>
</organism>
<reference evidence="3 4" key="1">
    <citation type="submission" date="2019-05" db="EMBL/GenBank/DDBJ databases">
        <authorList>
            <person name="Narsing Rao M.P."/>
            <person name="Li W.J."/>
        </authorList>
    </citation>
    <scope>NUCLEOTIDE SEQUENCE [LARGE SCALE GENOMIC DNA]</scope>
    <source>
        <strain evidence="3 4">SYSU_K30003</strain>
    </source>
</reference>
<dbReference type="CDD" id="cd02440">
    <property type="entry name" value="AdoMet_MTases"/>
    <property type="match status" value="1"/>
</dbReference>
<evidence type="ECO:0000256" key="1">
    <source>
        <dbReference type="SAM" id="MobiDB-lite"/>
    </source>
</evidence>
<dbReference type="EMBL" id="VCIW01000016">
    <property type="protein sequence ID" value="TLS50165.1"/>
    <property type="molecule type" value="Genomic_DNA"/>
</dbReference>